<gene>
    <name evidence="4" type="ORF">M514_10063</name>
</gene>
<dbReference type="PANTHER" id="PTHR10794:SF63">
    <property type="entry name" value="ALPHA_BETA HYDROLASE 1, ISOFORM A"/>
    <property type="match status" value="1"/>
</dbReference>
<comment type="similarity">
    <text evidence="1">Belongs to the STXBP/unc-18/SEC1 family.</text>
</comment>
<dbReference type="PROSITE" id="PS01133">
    <property type="entry name" value="UPF0017"/>
    <property type="match status" value="1"/>
</dbReference>
<dbReference type="PROSITE" id="PS50878">
    <property type="entry name" value="RT_POL"/>
    <property type="match status" value="1"/>
</dbReference>
<dbReference type="Pfam" id="PF00995">
    <property type="entry name" value="Sec1"/>
    <property type="match status" value="1"/>
</dbReference>
<dbReference type="InterPro" id="IPR036045">
    <property type="entry name" value="Sec1-like_sf"/>
</dbReference>
<feature type="domain" description="Reverse transcriptase" evidence="3">
    <location>
        <begin position="1"/>
        <end position="179"/>
    </location>
</feature>
<comment type="similarity">
    <text evidence="2">Belongs to the AB hydrolase superfamily. AB hydrolase 4 family.</text>
</comment>
<dbReference type="InterPro" id="IPR000952">
    <property type="entry name" value="AB_hydrolase_4_CS"/>
</dbReference>
<dbReference type="SUPFAM" id="SSF56815">
    <property type="entry name" value="Sec1/munc18-like (SM) proteins"/>
    <property type="match status" value="1"/>
</dbReference>
<dbReference type="InterPro" id="IPR058912">
    <property type="entry name" value="HTH_animal"/>
</dbReference>
<reference evidence="4" key="1">
    <citation type="journal article" date="2014" name="Nat. Genet.">
        <title>Genome and transcriptome of the porcine whipworm Trichuris suis.</title>
        <authorList>
            <person name="Jex A.R."/>
            <person name="Nejsum P."/>
            <person name="Schwarz E.M."/>
            <person name="Hu L."/>
            <person name="Young N.D."/>
            <person name="Hall R.S."/>
            <person name="Korhonen P.K."/>
            <person name="Liao S."/>
            <person name="Thamsborg S."/>
            <person name="Xia J."/>
            <person name="Xu P."/>
            <person name="Wang S."/>
            <person name="Scheerlinck J.P."/>
            <person name="Hofmann A."/>
            <person name="Sternberg P.W."/>
            <person name="Wang J."/>
            <person name="Gasser R.B."/>
        </authorList>
    </citation>
    <scope>NUCLEOTIDE SEQUENCE [LARGE SCALE GENOMIC DNA]</scope>
    <source>
        <strain evidence="4">DCEP-RM93F</strain>
    </source>
</reference>
<dbReference type="Pfam" id="PF00561">
    <property type="entry name" value="Abhydrolase_1"/>
    <property type="match status" value="1"/>
</dbReference>
<evidence type="ECO:0000259" key="3">
    <source>
        <dbReference type="PROSITE" id="PS50878"/>
    </source>
</evidence>
<dbReference type="Gene3D" id="1.25.40.850">
    <property type="match status" value="1"/>
</dbReference>
<evidence type="ECO:0000256" key="2">
    <source>
        <dbReference type="ARBA" id="ARBA00010884"/>
    </source>
</evidence>
<accession>A0A085MUS4</accession>
<dbReference type="CDD" id="cd00304">
    <property type="entry name" value="RT_like"/>
    <property type="match status" value="1"/>
</dbReference>
<evidence type="ECO:0000313" key="4">
    <source>
        <dbReference type="EMBL" id="KFD60970.1"/>
    </source>
</evidence>
<dbReference type="InterPro" id="IPR043155">
    <property type="entry name" value="VPS33_dom3b"/>
</dbReference>
<dbReference type="InterPro" id="IPR000477">
    <property type="entry name" value="RT_dom"/>
</dbReference>
<dbReference type="Gene3D" id="3.40.50.2060">
    <property type="match status" value="1"/>
</dbReference>
<dbReference type="Proteomes" id="UP000030758">
    <property type="component" value="Unassembled WGS sequence"/>
</dbReference>
<dbReference type="InterPro" id="IPR001619">
    <property type="entry name" value="Sec1-like"/>
</dbReference>
<dbReference type="InterPro" id="IPR029058">
    <property type="entry name" value="AB_hydrolase_fold"/>
</dbReference>
<dbReference type="Gene3D" id="3.40.50.1910">
    <property type="match status" value="1"/>
</dbReference>
<dbReference type="InterPro" id="IPR050960">
    <property type="entry name" value="AB_hydrolase_4_sf"/>
</dbReference>
<sequence>MDVTLNTLEKLLHGDPTLAQRTSLKTFHINKLVSFWMKEANYFRFQELFYMQKRGAAMGSPLSPVLAEVFMEFLEDVAFSTADTSITPTVFKRYVDDVFAVIKSGKEEIFLEHLNSIFPNHISFTIEKEENGRFPFLDALIIRDGCRLKTTVYRKPTHSNRYLHFSSHHSRSVMRGIITGMVDRAISVCDKEFLAAELRHIKATFLYNGYPPGLISSVGRQRTHRPDVPLPDHNVPLLVLPYYKGIGEKIRRMGKEVGFKTYFRSSSTVRAMVRNDKIRLPPEQKPGVIYEVLCSCSASYIGETGNSLSQRFSQHLSCLNHYKNALSDLQGKETKRRGRPRKIQPQEAMDEAVKASAIVEHASHCDGQLVPQVICQEQDFQLRKIKEALFIRHNEVINRDKGKELHRFSLMGNRPFDPEILQRIARDNFIHLLECDHRDKVLVIQSELMKPLDRVLGAKVLRQHGVVKIYRWEEFTAALIDDRLHHLFLVRPNLNLTHRVAQMFAPRLPTAKAPITVAAKCQLIYVPKKLAVCDIVLERYGAYGTVLTDEFNWSFLPLDSDLLSLELPDYFSSTFVDDTNLWFQTVAQALWRFQSLFGPFPDQLFCLGKSATVVANLTEAIGLRLGFSRLTDNCCTHVILFDRDVDPAAILLSCLTYDSLLDDKFGLNSGFLNVPKQLSSKGSPSGRLLLHSSDPVYASIRDQHFARVFGILKEQTEALQADFDKRHQFDVSQLKEFVKGSLKRLKQQQQSLNLHVGLSEAIVEEKNRYDFESLLEMEHRMLCKLDYHRSVEFIQDCMAQRLPVAVTFGLLCLLSVAQSGLPQKDYSILKREFLQAYGYDYLNAFYALNKMRLFFCKESASSVTSLLSSRFMRRPSVSSSFQSTCEKFNLIPLESVDVRNPECPSYVFNGAYIPLACQIVTQILQNVLPSEQALRTVSNFFHFKELNQARFVAQSNSEPKKVFLVVFLGGVTRAEIAGLRLIAQLKKCEIRIAATSVISKGSLLEAVSELASQVPILYVGEGRFKSVLFDHCPILTSVYRPPKWCYHGTMQTLVGNFGSTPPLLAYERDMLLLEDGGQLALDWFPPLSSATSMSRIAIIVPGFTGSTFENYVLRAVHLLLPIGCAVVVFNNRGLANAPLLTPKAYCFSRTADLEAALQRIDDRTPNAKRLIVGYSSGGGLIVQYLARSKAESCHVHAALSISTPFNVLVTVHNLEKFWYRCIFNRYLTMRMRSYLKRHQDVFKSVVDVERIMNASSIREFDSLFTAPMNGYDCALEYYKDASIERKLDTITVPVLCLNAADDCFAPLHSVPTDVAKGLPNVAIALTKTGGHMGFLRNRYPKSQSFADELLRQFAIAMFENYL</sequence>
<dbReference type="GO" id="GO:0016192">
    <property type="term" value="P:vesicle-mediated transport"/>
    <property type="evidence" value="ECO:0007669"/>
    <property type="project" value="InterPro"/>
</dbReference>
<proteinExistence type="inferred from homology"/>
<name>A0A085MUS4_9BILA</name>
<dbReference type="InterPro" id="IPR043127">
    <property type="entry name" value="Sec-1-like_dom3a"/>
</dbReference>
<dbReference type="GO" id="GO:0047372">
    <property type="term" value="F:monoacylglycerol lipase activity"/>
    <property type="evidence" value="ECO:0007669"/>
    <property type="project" value="TreeGrafter"/>
</dbReference>
<dbReference type="SUPFAM" id="SSF53474">
    <property type="entry name" value="alpha/beta-Hydrolases"/>
    <property type="match status" value="1"/>
</dbReference>
<dbReference type="InterPro" id="IPR027482">
    <property type="entry name" value="Sec1-like_dom2"/>
</dbReference>
<protein>
    <recommendedName>
        <fullName evidence="3">Reverse transcriptase domain-containing protein</fullName>
    </recommendedName>
</protein>
<dbReference type="Pfam" id="PF26215">
    <property type="entry name" value="HTH_animal"/>
    <property type="match status" value="1"/>
</dbReference>
<dbReference type="InterPro" id="IPR043154">
    <property type="entry name" value="Sec-1-like_dom1"/>
</dbReference>
<dbReference type="GO" id="GO:0008126">
    <property type="term" value="F:acetylesterase activity"/>
    <property type="evidence" value="ECO:0007669"/>
    <property type="project" value="TreeGrafter"/>
</dbReference>
<dbReference type="EMBL" id="KL367641">
    <property type="protein sequence ID" value="KFD60970.1"/>
    <property type="molecule type" value="Genomic_DNA"/>
</dbReference>
<evidence type="ECO:0000256" key="1">
    <source>
        <dbReference type="ARBA" id="ARBA00009884"/>
    </source>
</evidence>
<organism evidence="4">
    <name type="scientific">Trichuris suis</name>
    <name type="common">pig whipworm</name>
    <dbReference type="NCBI Taxonomy" id="68888"/>
    <lineage>
        <taxon>Eukaryota</taxon>
        <taxon>Metazoa</taxon>
        <taxon>Ecdysozoa</taxon>
        <taxon>Nematoda</taxon>
        <taxon>Enoplea</taxon>
        <taxon>Dorylaimia</taxon>
        <taxon>Trichinellida</taxon>
        <taxon>Trichuridae</taxon>
        <taxon>Trichuris</taxon>
    </lineage>
</organism>
<dbReference type="Gene3D" id="3.40.50.1820">
    <property type="entry name" value="alpha/beta hydrolase"/>
    <property type="match status" value="1"/>
</dbReference>
<dbReference type="PANTHER" id="PTHR10794">
    <property type="entry name" value="ABHYDROLASE DOMAIN-CONTAINING PROTEIN"/>
    <property type="match status" value="1"/>
</dbReference>
<dbReference type="Gene3D" id="3.90.830.10">
    <property type="entry name" value="Syntaxin Binding Protein 1, Chain A, domain 2"/>
    <property type="match status" value="1"/>
</dbReference>
<dbReference type="GO" id="GO:0051793">
    <property type="term" value="P:medium-chain fatty acid catabolic process"/>
    <property type="evidence" value="ECO:0007669"/>
    <property type="project" value="TreeGrafter"/>
</dbReference>
<dbReference type="InterPro" id="IPR000073">
    <property type="entry name" value="AB_hydrolase_1"/>
</dbReference>
<dbReference type="GO" id="GO:0051792">
    <property type="term" value="P:medium-chain fatty acid biosynthetic process"/>
    <property type="evidence" value="ECO:0007669"/>
    <property type="project" value="TreeGrafter"/>
</dbReference>